<gene>
    <name evidence="1" type="ORF">GLIP_1744</name>
</gene>
<sequence length="131" mass="14273">MDVTVTLDVRNFPSAEGSGYTNIEASNKNTYSYRFTGGPTNDGNVSEITGTGPANITVQVQADPRYHINNITFANNQANDLSWNLTNPPYIATITDTNVDNIDSEYSVNILDTVANATVLCDPSIKNRPNR</sequence>
<protein>
    <submittedName>
        <fullName evidence="1">Uncharacterized protein</fullName>
    </submittedName>
</protein>
<dbReference type="AlphaFoldDB" id="K6Y849"/>
<dbReference type="OrthoDB" id="6024808at2"/>
<proteinExistence type="predicted"/>
<comment type="caution">
    <text evidence="1">The sequence shown here is derived from an EMBL/GenBank/DDBJ whole genome shotgun (WGS) entry which is preliminary data.</text>
</comment>
<accession>K6Y849</accession>
<name>K6Y849_9ALTE</name>
<dbReference type="EMBL" id="BAEN01000036">
    <property type="protein sequence ID" value="GAC14377.1"/>
    <property type="molecule type" value="Genomic_DNA"/>
</dbReference>
<reference evidence="1 2" key="1">
    <citation type="journal article" date="2017" name="Antonie Van Leeuwenhoek">
        <title>Rhizobium rhizosphaerae sp. nov., a novel species isolated from rice rhizosphere.</title>
        <authorList>
            <person name="Zhao J.J."/>
            <person name="Zhang J."/>
            <person name="Zhang R.J."/>
            <person name="Zhang C.W."/>
            <person name="Yin H.Q."/>
            <person name="Zhang X.X."/>
        </authorList>
    </citation>
    <scope>NUCLEOTIDE SEQUENCE [LARGE SCALE GENOMIC DNA]</scope>
    <source>
        <strain evidence="1 2">E3</strain>
    </source>
</reference>
<keyword evidence="2" id="KW-1185">Reference proteome</keyword>
<organism evidence="1 2">
    <name type="scientific">Aliiglaciecola lipolytica E3</name>
    <dbReference type="NCBI Taxonomy" id="1127673"/>
    <lineage>
        <taxon>Bacteria</taxon>
        <taxon>Pseudomonadati</taxon>
        <taxon>Pseudomonadota</taxon>
        <taxon>Gammaproteobacteria</taxon>
        <taxon>Alteromonadales</taxon>
        <taxon>Alteromonadaceae</taxon>
        <taxon>Aliiglaciecola</taxon>
    </lineage>
</organism>
<dbReference type="Proteomes" id="UP000006334">
    <property type="component" value="Unassembled WGS sequence"/>
</dbReference>
<evidence type="ECO:0000313" key="1">
    <source>
        <dbReference type="EMBL" id="GAC14377.1"/>
    </source>
</evidence>
<dbReference type="RefSeq" id="WP_008844193.1">
    <property type="nucleotide sequence ID" value="NZ_BAEN01000036.1"/>
</dbReference>
<evidence type="ECO:0000313" key="2">
    <source>
        <dbReference type="Proteomes" id="UP000006334"/>
    </source>
</evidence>